<accession>A0ABD5QTR3</accession>
<evidence type="ECO:0000313" key="4">
    <source>
        <dbReference type="Proteomes" id="UP001596145"/>
    </source>
</evidence>
<dbReference type="AlphaFoldDB" id="A0ABD5QTR3"/>
<dbReference type="Pfam" id="PF22763">
    <property type="entry name" value="NrS1-1_pol-like_HBD"/>
    <property type="match status" value="1"/>
</dbReference>
<dbReference type="InterPro" id="IPR054468">
    <property type="entry name" value="NrSPol-like_HBD"/>
</dbReference>
<dbReference type="RefSeq" id="WP_203227905.1">
    <property type="nucleotide sequence ID" value="NZ_JBHSKV010000016.1"/>
</dbReference>
<reference evidence="3 4" key="1">
    <citation type="journal article" date="2019" name="Int. J. Syst. Evol. Microbiol.">
        <title>The Global Catalogue of Microorganisms (GCM) 10K type strain sequencing project: providing services to taxonomists for standard genome sequencing and annotation.</title>
        <authorList>
            <consortium name="The Broad Institute Genomics Platform"/>
            <consortium name="The Broad Institute Genome Sequencing Center for Infectious Disease"/>
            <person name="Wu L."/>
            <person name="Ma J."/>
        </authorList>
    </citation>
    <scope>NUCLEOTIDE SEQUENCE [LARGE SCALE GENOMIC DNA]</scope>
    <source>
        <strain evidence="3 4">CGMCC 1.16026</strain>
    </source>
</reference>
<proteinExistence type="predicted"/>
<dbReference type="Proteomes" id="UP001596145">
    <property type="component" value="Unassembled WGS sequence"/>
</dbReference>
<feature type="region of interest" description="Disordered" evidence="1">
    <location>
        <begin position="182"/>
        <end position="209"/>
    </location>
</feature>
<sequence>MSEPMIDEPEAIPETLRERDQWVCWREKERDGKPTKIPVTPGAGGFASATESETWSSFEAALDYTETEHADGVGFVFTDDDPIVGVDLDDCRDPETDDVDDAALDIIERLDSYTEVSPSGTGYHVLITGTLPDGRNRRGSVELYDTARFFTVTGDHVERTPTCVARRQDALTAIHREYVQEAGDTASESKQHEAADDESPTTGAADVDVDLKDEDLLEKARNASNGEKFERLWNGNTAGYDSQSEADMALCCLLAFWTGGDQSQMEQLFRQSGLHREKWDEVHYADGSTYGEKTIERAIATTSEFYDPDAGGDTEDSHDPPDGVATGGTPDEADRSRAYLAEKNRLLSERVDELEATLEQKTERIETLETEIERLTDELAARDRETEQSHEEGSGTASETTDDPEPASLLSRFFGGQS</sequence>
<name>A0ABD5QTR3_9EURY</name>
<organism evidence="3 4">
    <name type="scientific">Halorubrum glutamatedens</name>
    <dbReference type="NCBI Taxonomy" id="2707018"/>
    <lineage>
        <taxon>Archaea</taxon>
        <taxon>Methanobacteriati</taxon>
        <taxon>Methanobacteriota</taxon>
        <taxon>Stenosarchaea group</taxon>
        <taxon>Halobacteria</taxon>
        <taxon>Halobacteriales</taxon>
        <taxon>Haloferacaceae</taxon>
        <taxon>Halorubrum</taxon>
    </lineage>
</organism>
<feature type="region of interest" description="Disordered" evidence="1">
    <location>
        <begin position="29"/>
        <end position="48"/>
    </location>
</feature>
<evidence type="ECO:0000259" key="2">
    <source>
        <dbReference type="Pfam" id="PF22763"/>
    </source>
</evidence>
<feature type="compositionally biased region" description="Basic and acidic residues" evidence="1">
    <location>
        <begin position="369"/>
        <end position="393"/>
    </location>
</feature>
<feature type="region of interest" description="Disordered" evidence="1">
    <location>
        <begin position="305"/>
        <end position="335"/>
    </location>
</feature>
<protein>
    <recommendedName>
        <fullName evidence="2">NrS-1 polymerase-like HBD domain-containing protein</fullName>
    </recommendedName>
</protein>
<dbReference type="EMBL" id="JBHSKV010000016">
    <property type="protein sequence ID" value="MFC5135362.1"/>
    <property type="molecule type" value="Genomic_DNA"/>
</dbReference>
<comment type="caution">
    <text evidence="3">The sequence shown here is derived from an EMBL/GenBank/DDBJ whole genome shotgun (WGS) entry which is preliminary data.</text>
</comment>
<evidence type="ECO:0000256" key="1">
    <source>
        <dbReference type="SAM" id="MobiDB-lite"/>
    </source>
</evidence>
<evidence type="ECO:0000313" key="3">
    <source>
        <dbReference type="EMBL" id="MFC5135362.1"/>
    </source>
</evidence>
<feature type="domain" description="NrS-1 polymerase-like HBD" evidence="2">
    <location>
        <begin position="243"/>
        <end position="308"/>
    </location>
</feature>
<feature type="region of interest" description="Disordered" evidence="1">
    <location>
        <begin position="369"/>
        <end position="418"/>
    </location>
</feature>
<keyword evidence="4" id="KW-1185">Reference proteome</keyword>
<gene>
    <name evidence="3" type="ORF">ACFPJA_11615</name>
</gene>